<name>A0A5M3WEX4_9ACTN</name>
<comment type="caution">
    <text evidence="1">The sequence shown here is derived from an EMBL/GenBank/DDBJ whole genome shotgun (WGS) entry which is preliminary data.</text>
</comment>
<evidence type="ECO:0008006" key="3">
    <source>
        <dbReference type="Google" id="ProtNLM"/>
    </source>
</evidence>
<dbReference type="NCBIfam" id="TIGR02165">
    <property type="entry name" value="cas5_6_GSU0054"/>
    <property type="match status" value="1"/>
</dbReference>
<accession>A0A5M3WEX4</accession>
<sequence length="475" mass="52732">MAVVLALHFPWGRYHATPWGRYVNEGAVELPPSPWRLLRALYAVWQLRAPELDARVVHDLLARLAVPPSYLIPPYRIAHTRHYYPDSKHLSGSISTDKAVDAFAVLDGNQTIYALWPVDLEPEQSDALARLAKSIPYIGRADSTCEAQILERVPQDAAGHQRAEPIGFDDLDALSDGHERADLLCPELPLDLDALVLRPVDVRAGKLLYPPGTRKITYAVPALSRAERPHRRTKKKTTVVRLAISGIVQPPMAHTVPLMDALRGACIKVLTRQVGATDSLLAGKTAAGTPLTGGHRHAHFLPYDGSGDGRIDEVIVWTPEGLSAQEVNALDTVTRRSIGVPDGVTGPRDLHMLPTASGDETLLPPEWNSPARRWRTITPFVPSRHHKPRQTLAEYLHDEVVRELSYRGNDVPEVRAEEQFDPRFVGFIRRRWRDRRPAATLPSYALELQFAQPVQGPITLGHLSHFGLGLFHPVG</sequence>
<organism evidence="1 2">
    <name type="scientific">Acrocarpospora macrocephala</name>
    <dbReference type="NCBI Taxonomy" id="150177"/>
    <lineage>
        <taxon>Bacteria</taxon>
        <taxon>Bacillati</taxon>
        <taxon>Actinomycetota</taxon>
        <taxon>Actinomycetes</taxon>
        <taxon>Streptosporangiales</taxon>
        <taxon>Streptosporangiaceae</taxon>
        <taxon>Acrocarpospora</taxon>
    </lineage>
</organism>
<dbReference type="InterPro" id="IPR019089">
    <property type="entry name" value="Cas_GSU0054"/>
</dbReference>
<dbReference type="AlphaFoldDB" id="A0A5M3WEX4"/>
<evidence type="ECO:0000313" key="2">
    <source>
        <dbReference type="Proteomes" id="UP000331127"/>
    </source>
</evidence>
<keyword evidence="2" id="KW-1185">Reference proteome</keyword>
<gene>
    <name evidence="1" type="ORF">Amac_012220</name>
</gene>
<protein>
    <recommendedName>
        <fullName evidence="3">Type I-U CRISPR-associated protein Cas5/Cas6</fullName>
    </recommendedName>
</protein>
<evidence type="ECO:0000313" key="1">
    <source>
        <dbReference type="EMBL" id="GES07627.1"/>
    </source>
</evidence>
<reference evidence="1 2" key="1">
    <citation type="submission" date="2019-10" db="EMBL/GenBank/DDBJ databases">
        <title>Whole genome shotgun sequence of Acrocarpospora macrocephala NBRC 16266.</title>
        <authorList>
            <person name="Ichikawa N."/>
            <person name="Kimura A."/>
            <person name="Kitahashi Y."/>
            <person name="Komaki H."/>
            <person name="Oguchi A."/>
        </authorList>
    </citation>
    <scope>NUCLEOTIDE SEQUENCE [LARGE SCALE GENOMIC DNA]</scope>
    <source>
        <strain evidence="1 2">NBRC 16266</strain>
    </source>
</reference>
<dbReference type="Proteomes" id="UP000331127">
    <property type="component" value="Unassembled WGS sequence"/>
</dbReference>
<dbReference type="OrthoDB" id="9787885at2"/>
<dbReference type="RefSeq" id="WP_155353325.1">
    <property type="nucleotide sequence ID" value="NZ_BAAAHL010000041.1"/>
</dbReference>
<dbReference type="EMBL" id="BLAE01000007">
    <property type="protein sequence ID" value="GES07627.1"/>
    <property type="molecule type" value="Genomic_DNA"/>
</dbReference>
<proteinExistence type="predicted"/>